<feature type="compositionally biased region" description="Low complexity" evidence="1">
    <location>
        <begin position="902"/>
        <end position="922"/>
    </location>
</feature>
<name>A0A5A8CLR4_CAFRO</name>
<dbReference type="InterPro" id="IPR028889">
    <property type="entry name" value="USP"/>
</dbReference>
<dbReference type="PANTHER" id="PTHR24006:SF702">
    <property type="entry name" value="UBIQUITIN CARBOXYL-TERMINAL HYDROLASE 47"/>
    <property type="match status" value="1"/>
</dbReference>
<dbReference type="InterPro" id="IPR001394">
    <property type="entry name" value="Peptidase_C19_UCH"/>
</dbReference>
<dbReference type="Pfam" id="PF00443">
    <property type="entry name" value="UCH"/>
    <property type="match status" value="1"/>
</dbReference>
<dbReference type="GO" id="GO:0016579">
    <property type="term" value="P:protein deubiquitination"/>
    <property type="evidence" value="ECO:0007669"/>
    <property type="project" value="InterPro"/>
</dbReference>
<proteinExistence type="predicted"/>
<dbReference type="EMBL" id="VLTN01000015">
    <property type="protein sequence ID" value="KAA0153648.1"/>
    <property type="molecule type" value="Genomic_DNA"/>
</dbReference>
<dbReference type="Proteomes" id="UP000323011">
    <property type="component" value="Unassembled WGS sequence"/>
</dbReference>
<dbReference type="PANTHER" id="PTHR24006">
    <property type="entry name" value="UBIQUITIN CARBOXYL-TERMINAL HYDROLASE"/>
    <property type="match status" value="1"/>
</dbReference>
<dbReference type="InterPro" id="IPR050164">
    <property type="entry name" value="Peptidase_C19"/>
</dbReference>
<dbReference type="PROSITE" id="PS50235">
    <property type="entry name" value="USP_3"/>
    <property type="match status" value="1"/>
</dbReference>
<feature type="region of interest" description="Disordered" evidence="1">
    <location>
        <begin position="579"/>
        <end position="607"/>
    </location>
</feature>
<feature type="compositionally biased region" description="Low complexity" evidence="1">
    <location>
        <begin position="405"/>
        <end position="423"/>
    </location>
</feature>
<accession>A0A5A8CLR4</accession>
<dbReference type="PROSITE" id="PS00972">
    <property type="entry name" value="USP_1"/>
    <property type="match status" value="1"/>
</dbReference>
<dbReference type="GO" id="GO:0005829">
    <property type="term" value="C:cytosol"/>
    <property type="evidence" value="ECO:0007669"/>
    <property type="project" value="TreeGrafter"/>
</dbReference>
<feature type="region of interest" description="Disordered" evidence="1">
    <location>
        <begin position="393"/>
        <end position="423"/>
    </location>
</feature>
<feature type="region of interest" description="Disordered" evidence="1">
    <location>
        <begin position="1174"/>
        <end position="1193"/>
    </location>
</feature>
<reference evidence="3 4" key="1">
    <citation type="submission" date="2019-07" db="EMBL/GenBank/DDBJ databases">
        <title>Genomes of Cafeteria roenbergensis.</title>
        <authorList>
            <person name="Fischer M.G."/>
            <person name="Hackl T."/>
            <person name="Roman M."/>
        </authorList>
    </citation>
    <scope>NUCLEOTIDE SEQUENCE [LARGE SCALE GENOMIC DNA]</scope>
    <source>
        <strain evidence="3 4">BVI</strain>
    </source>
</reference>
<dbReference type="InterPro" id="IPR038765">
    <property type="entry name" value="Papain-like_cys_pep_sf"/>
</dbReference>
<dbReference type="PROSITE" id="PS00973">
    <property type="entry name" value="USP_2"/>
    <property type="match status" value="1"/>
</dbReference>
<keyword evidence="4" id="KW-1185">Reference proteome</keyword>
<dbReference type="InterPro" id="IPR018200">
    <property type="entry name" value="USP_CS"/>
</dbReference>
<evidence type="ECO:0000256" key="1">
    <source>
        <dbReference type="SAM" id="MobiDB-lite"/>
    </source>
</evidence>
<dbReference type="GO" id="GO:0005634">
    <property type="term" value="C:nucleus"/>
    <property type="evidence" value="ECO:0007669"/>
    <property type="project" value="TreeGrafter"/>
</dbReference>
<comment type="caution">
    <text evidence="3">The sequence shown here is derived from an EMBL/GenBank/DDBJ whole genome shotgun (WGS) entry which is preliminary data.</text>
</comment>
<evidence type="ECO:0000313" key="3">
    <source>
        <dbReference type="EMBL" id="KAA0153648.1"/>
    </source>
</evidence>
<organism evidence="3 4">
    <name type="scientific">Cafeteria roenbergensis</name>
    <name type="common">Marine flagellate</name>
    <dbReference type="NCBI Taxonomy" id="33653"/>
    <lineage>
        <taxon>Eukaryota</taxon>
        <taxon>Sar</taxon>
        <taxon>Stramenopiles</taxon>
        <taxon>Bigyra</taxon>
        <taxon>Opalozoa</taxon>
        <taxon>Bicosoecida</taxon>
        <taxon>Cafeteriaceae</taxon>
        <taxon>Cafeteria</taxon>
    </lineage>
</organism>
<feature type="region of interest" description="Disordered" evidence="1">
    <location>
        <begin position="901"/>
        <end position="922"/>
    </location>
</feature>
<gene>
    <name evidence="3" type="ORF">FNF29_03036</name>
</gene>
<evidence type="ECO:0000259" key="2">
    <source>
        <dbReference type="PROSITE" id="PS50235"/>
    </source>
</evidence>
<evidence type="ECO:0000313" key="4">
    <source>
        <dbReference type="Proteomes" id="UP000323011"/>
    </source>
</evidence>
<sequence>MIPGLREALASRKAFVDETSESSEGVGAGATGTVGARRGSKFANVSFVEKSATGYTGLVNQGATCYLNSFLQMLFMTPDFRRSLFEWKFDEAEHGDARRCLAYQLQRLFAQLQLTTRGAVRTSDLTLSFGWTGSQAFVQHDVQECMTHVMDHLSMTAVGSSLGHHVMEEQQGRMRRYVLCHGCGHLSASAEVFGSVQVPIKGFANLQAALQGLVAPEVLDGTSKYNCSGCESEQAASLGRYFDGAALPLVLTLQLVRFDFDLATMQRRKLSDELPFPAELDMATLLQPPADAVARAAEAGSGEAFEAAAEAAAAAGAGEGTVYDLFAVMLHTGGAHGGHYSAFLKELRPAEEARGARWLKFNDSSVSEMSASDIRRAFGGTREAPWDPAATAALAREQQEDEAAAPDAGSAPAGAESGAKAGSSQGAAGAAVACASSASAGAAASGGDAASQAVPAATRHAYMLVYRRRSAARPPPPVADTCVPASLQAEVEADNDEFRALRKEWLWEREIVRTSVYLPTSEKTVSAAEALAARAPTAGETSAKRRSAPIAFHSSVTAEDATVLAAAALGLIDPSLAPDAGVSPPGATRETGPPATRPPASQRAEPFRFSSREECLQLCRLRRFDALRGVMEAPLGGAASEPLSAQPDPPQSHRPLALEVRASTDTEWAAWSAEALQVMLLQFESDGEGERFAPAVQLTVPSDSLAALRRAAEAATGLHGACRLVRMRGDKAEVLASDSGEEDVSLRLSLKLQPGDSVFVDPTTEGPSPVVRLLESIANEVTISFEPLRPLTELEARGVAADCPGVSEADLHGEELDATACSVQVDQRQTLGELRRAVEGATRATPGTVRVMRPGGFEMKDATKPLAFHGLLGGGKVRLERGRPLTPAEFTLKVVVFRSADEGSPGARPSGPPSAASGAGSEASRFTELGFVTADRETPVPQLKELIAARLSSAAVPIDPTRMRLRERTGRSLAGALLDCRTLAAALSSRIVDGREVVVQTLDHGEALEEGDLLINLRVWHPQEAVLDPAGPEIAVRASTTTEQLRALAAAKLGVPPVAVVMSKVSAFMLRDKAAIANLEAFKLRAGASAEAAGAQAGADALADRPVLYGRRQPADDACIASDPWRLRSGSTVVVKDGRAVETLQDHAGDGGKPAAATHGGTRAEIAFQIFTPQQQREREAEKARRAQEQREAAERAAAEAAKAVSNKPEHSIPGEADLRKFVMLFRGGVTEEGVKAKIKSEGFDEVRTFAKVLENLDMVTGSDE</sequence>
<dbReference type="OMA" id="ENAKWHE"/>
<dbReference type="Gene3D" id="3.90.70.10">
    <property type="entry name" value="Cysteine proteinases"/>
    <property type="match status" value="1"/>
</dbReference>
<dbReference type="AlphaFoldDB" id="A0A5A8CLR4"/>
<dbReference type="GO" id="GO:0004843">
    <property type="term" value="F:cysteine-type deubiquitinase activity"/>
    <property type="evidence" value="ECO:0007669"/>
    <property type="project" value="InterPro"/>
</dbReference>
<feature type="domain" description="USP" evidence="2">
    <location>
        <begin position="56"/>
        <end position="397"/>
    </location>
</feature>
<feature type="compositionally biased region" description="Basic and acidic residues" evidence="1">
    <location>
        <begin position="1176"/>
        <end position="1193"/>
    </location>
</feature>
<dbReference type="SUPFAM" id="SSF54001">
    <property type="entry name" value="Cysteine proteinases"/>
    <property type="match status" value="1"/>
</dbReference>
<protein>
    <recommendedName>
        <fullName evidence="2">USP domain-containing protein</fullName>
    </recommendedName>
</protein>